<keyword evidence="13" id="KW-1003">Cell membrane</keyword>
<dbReference type="OrthoDB" id="9805716at2"/>
<keyword evidence="9 13" id="KW-0066">ATP synthesis</keyword>
<keyword evidence="2 13" id="KW-0813">Transport</keyword>
<dbReference type="InterPro" id="IPR002146">
    <property type="entry name" value="ATP_synth_b/b'su_bac/chlpt"/>
</dbReference>
<keyword evidence="15" id="KW-0175">Coiled coil</keyword>
<evidence type="ECO:0000256" key="5">
    <source>
        <dbReference type="ARBA" id="ARBA00022781"/>
    </source>
</evidence>
<dbReference type="GO" id="GO:0045259">
    <property type="term" value="C:proton-transporting ATP synthase complex"/>
    <property type="evidence" value="ECO:0007669"/>
    <property type="project" value="UniProtKB-KW"/>
</dbReference>
<proteinExistence type="inferred from homology"/>
<evidence type="ECO:0000256" key="7">
    <source>
        <dbReference type="ARBA" id="ARBA00023065"/>
    </source>
</evidence>
<keyword evidence="6 13" id="KW-1133">Transmembrane helix</keyword>
<evidence type="ECO:0000313" key="16">
    <source>
        <dbReference type="EMBL" id="KCZ94963.1"/>
    </source>
</evidence>
<dbReference type="PATRIC" id="fig|1280951.3.peg.1403"/>
<keyword evidence="17" id="KW-1185">Reference proteome</keyword>
<dbReference type="GO" id="GO:0046961">
    <property type="term" value="F:proton-transporting ATPase activity, rotational mechanism"/>
    <property type="evidence" value="ECO:0007669"/>
    <property type="project" value="TreeGrafter"/>
</dbReference>
<accession>A0A059FWX8</accession>
<organism evidence="16 17">
    <name type="scientific">Hyphomonas hirschiana VP5</name>
    <dbReference type="NCBI Taxonomy" id="1280951"/>
    <lineage>
        <taxon>Bacteria</taxon>
        <taxon>Pseudomonadati</taxon>
        <taxon>Pseudomonadota</taxon>
        <taxon>Alphaproteobacteria</taxon>
        <taxon>Hyphomonadales</taxon>
        <taxon>Hyphomonadaceae</taxon>
        <taxon>Hyphomonas</taxon>
    </lineage>
</organism>
<evidence type="ECO:0000256" key="2">
    <source>
        <dbReference type="ARBA" id="ARBA00022448"/>
    </source>
</evidence>
<evidence type="ECO:0000256" key="10">
    <source>
        <dbReference type="ARBA" id="ARBA00025198"/>
    </source>
</evidence>
<evidence type="ECO:0000256" key="4">
    <source>
        <dbReference type="ARBA" id="ARBA00022692"/>
    </source>
</evidence>
<comment type="function">
    <text evidence="10 13">F(1)F(0) ATP synthase produces ATP from ADP in the presence of a proton or sodium gradient. F-type ATPases consist of two structural domains, F(1) containing the extramembraneous catalytic core and F(0) containing the membrane proton channel, linked together by a central stalk and a peripheral stalk. During catalysis, ATP synthesis in the catalytic domain of F(1) is coupled via a rotary mechanism of the central stalk subunits to proton translocation.</text>
</comment>
<keyword evidence="4 13" id="KW-0812">Transmembrane</keyword>
<keyword evidence="8 13" id="KW-0472">Membrane</keyword>
<evidence type="ECO:0000256" key="3">
    <source>
        <dbReference type="ARBA" id="ARBA00022547"/>
    </source>
</evidence>
<dbReference type="HAMAP" id="MF_01398">
    <property type="entry name" value="ATP_synth_b_bprime"/>
    <property type="match status" value="1"/>
</dbReference>
<dbReference type="AlphaFoldDB" id="A0A059FWX8"/>
<keyword evidence="3 13" id="KW-0138">CF(0)</keyword>
<keyword evidence="5 13" id="KW-0375">Hydrogen ion transport</keyword>
<evidence type="ECO:0000256" key="12">
    <source>
        <dbReference type="ARBA" id="ARBA00037847"/>
    </source>
</evidence>
<comment type="subunit">
    <text evidence="13">F-type ATPases have 2 components, F(1) - the catalytic core - and F(0) - the membrane proton channel. F(1) has five subunits: alpha(3), beta(3), gamma(1), delta(1), epsilon(1). F(0) has three main subunits: a(1), b(2) and c(10-14). The alpha and beta chains form an alternating ring which encloses part of the gamma chain. F(1) is attached to F(0) by a central stalk formed by the gamma and epsilon chains, while a peripheral stalk is formed by the delta and b chains.</text>
</comment>
<dbReference type="Pfam" id="PF00430">
    <property type="entry name" value="ATP-synt_B"/>
    <property type="match status" value="1"/>
</dbReference>
<feature type="coiled-coil region" evidence="15">
    <location>
        <begin position="68"/>
        <end position="117"/>
    </location>
</feature>
<evidence type="ECO:0000256" key="9">
    <source>
        <dbReference type="ARBA" id="ARBA00023310"/>
    </source>
</evidence>
<dbReference type="GO" id="GO:0005886">
    <property type="term" value="C:plasma membrane"/>
    <property type="evidence" value="ECO:0007669"/>
    <property type="project" value="UniProtKB-SubCell"/>
</dbReference>
<comment type="subcellular location">
    <subcellularLocation>
        <location evidence="13">Cell membrane</location>
        <topology evidence="13">Single-pass membrane protein</topology>
    </subcellularLocation>
    <subcellularLocation>
        <location evidence="12">Endomembrane system</location>
        <topology evidence="12">Single-pass membrane protein</topology>
    </subcellularLocation>
</comment>
<evidence type="ECO:0000256" key="8">
    <source>
        <dbReference type="ARBA" id="ARBA00023136"/>
    </source>
</evidence>
<evidence type="ECO:0000256" key="14">
    <source>
        <dbReference type="RuleBase" id="RU003848"/>
    </source>
</evidence>
<dbReference type="GO" id="GO:0012505">
    <property type="term" value="C:endomembrane system"/>
    <property type="evidence" value="ECO:0007669"/>
    <property type="project" value="UniProtKB-SubCell"/>
</dbReference>
<evidence type="ECO:0000256" key="11">
    <source>
        <dbReference type="ARBA" id="ARBA00025614"/>
    </source>
</evidence>
<evidence type="ECO:0000256" key="15">
    <source>
        <dbReference type="SAM" id="Coils"/>
    </source>
</evidence>
<reference evidence="16 17" key="1">
    <citation type="submission" date="2013-04" db="EMBL/GenBank/DDBJ databases">
        <title>Hyphomonas hirschiana VP5 Genome Sequencing.</title>
        <authorList>
            <person name="Lai Q."/>
            <person name="Shao Z."/>
        </authorList>
    </citation>
    <scope>NUCLEOTIDE SEQUENCE [LARGE SCALE GENOMIC DNA]</scope>
    <source>
        <strain evidence="16 17">VP5</strain>
    </source>
</reference>
<dbReference type="InterPro" id="IPR050059">
    <property type="entry name" value="ATP_synthase_B_chain"/>
</dbReference>
<dbReference type="PANTHER" id="PTHR33445">
    <property type="entry name" value="ATP SYNTHASE SUBUNIT B', CHLOROPLASTIC"/>
    <property type="match status" value="1"/>
</dbReference>
<feature type="transmembrane region" description="Helical" evidence="13">
    <location>
        <begin position="32"/>
        <end position="50"/>
    </location>
</feature>
<dbReference type="CDD" id="cd06503">
    <property type="entry name" value="ATP-synt_Fo_b"/>
    <property type="match status" value="1"/>
</dbReference>
<comment type="caution">
    <text evidence="16">The sequence shown here is derived from an EMBL/GenBank/DDBJ whole genome shotgun (WGS) entry which is preliminary data.</text>
</comment>
<dbReference type="EMBL" id="ARYI01000005">
    <property type="protein sequence ID" value="KCZ94963.1"/>
    <property type="molecule type" value="Genomic_DNA"/>
</dbReference>
<dbReference type="PANTHER" id="PTHR33445:SF1">
    <property type="entry name" value="ATP SYNTHASE SUBUNIT B"/>
    <property type="match status" value="1"/>
</dbReference>
<sequence length="179" mass="19469">MIIAFLAETAIPGAEAAAFPPFETWHMPSQLFWLAVLFTALYIALSRFILPKMSDTIEKRANRVASDLDEAARLNNQAIEAQKALELRLAQARAKARDTAEKAREKTEAELASETARVDADLAKKLETADARISKLRADAMTNVEQIAVDTADAMIARFGVKASPADLKKAVSAALEQA</sequence>
<evidence type="ECO:0000256" key="6">
    <source>
        <dbReference type="ARBA" id="ARBA00022989"/>
    </source>
</evidence>
<evidence type="ECO:0000313" key="17">
    <source>
        <dbReference type="Proteomes" id="UP000025061"/>
    </source>
</evidence>
<dbReference type="RefSeq" id="WP_011646922.1">
    <property type="nucleotide sequence ID" value="NZ_ARYI01000005.1"/>
</dbReference>
<evidence type="ECO:0000256" key="13">
    <source>
        <dbReference type="HAMAP-Rule" id="MF_01398"/>
    </source>
</evidence>
<dbReference type="GO" id="GO:0046933">
    <property type="term" value="F:proton-transporting ATP synthase activity, rotational mechanism"/>
    <property type="evidence" value="ECO:0007669"/>
    <property type="project" value="UniProtKB-UniRule"/>
</dbReference>
<protein>
    <recommendedName>
        <fullName evidence="13">ATP synthase subunit b</fullName>
    </recommendedName>
    <alternativeName>
        <fullName evidence="13">ATP synthase F(0) sector subunit b</fullName>
    </alternativeName>
    <alternativeName>
        <fullName evidence="13">ATPase subunit I</fullName>
    </alternativeName>
    <alternativeName>
        <fullName evidence="13">F-type ATPase subunit b</fullName>
        <shortName evidence="13">F-ATPase subunit b</shortName>
    </alternativeName>
</protein>
<dbReference type="Proteomes" id="UP000025061">
    <property type="component" value="Unassembled WGS sequence"/>
</dbReference>
<keyword evidence="7 13" id="KW-0406">Ion transport</keyword>
<gene>
    <name evidence="13" type="primary">atpF</name>
    <name evidence="16" type="ORF">HHI_06937</name>
</gene>
<comment type="function">
    <text evidence="11">Component of the F(0) channel, it forms part of the peripheral stalk, linking F(1) to F(0). The b'-subunit is a diverged and duplicated form of b found in plants and photosynthetic bacteria.</text>
</comment>
<comment type="similarity">
    <text evidence="1 13 14">Belongs to the ATPase B chain family.</text>
</comment>
<name>A0A059FWX8_9PROT</name>
<evidence type="ECO:0000256" key="1">
    <source>
        <dbReference type="ARBA" id="ARBA00005513"/>
    </source>
</evidence>